<comment type="caution">
    <text evidence="2">The sequence shown here is derived from an EMBL/GenBank/DDBJ whole genome shotgun (WGS) entry which is preliminary data.</text>
</comment>
<reference evidence="2 3" key="1">
    <citation type="journal article" date="2015" name="BMC Genomics">
        <title>Gene expression during zombie ant biting behavior reflects the complexity underlying fungal parasitic behavioral manipulation.</title>
        <authorList>
            <person name="de Bekker C."/>
            <person name="Ohm R.A."/>
            <person name="Loreto R.G."/>
            <person name="Sebastian A."/>
            <person name="Albert I."/>
            <person name="Merrow M."/>
            <person name="Brachmann A."/>
            <person name="Hughes D.P."/>
        </authorList>
    </citation>
    <scope>NUCLEOTIDE SEQUENCE [LARGE SCALE GENOMIC DNA]</scope>
    <source>
        <strain evidence="2 3">SC16a</strain>
    </source>
</reference>
<feature type="region of interest" description="Disordered" evidence="1">
    <location>
        <begin position="125"/>
        <end position="193"/>
    </location>
</feature>
<gene>
    <name evidence="2" type="ORF">XA68_15893</name>
</gene>
<accession>A0A2A9PPI0</accession>
<reference evidence="2 3" key="2">
    <citation type="journal article" date="2017" name="Sci. Rep.">
        <title>Ant-infecting Ophiocordyceps genomes reveal a high diversity of potential behavioral manipulation genes and a possible major role for enterotoxins.</title>
        <authorList>
            <person name="de Bekker C."/>
            <person name="Ohm R.A."/>
            <person name="Evans H.C."/>
            <person name="Brachmann A."/>
            <person name="Hughes D.P."/>
        </authorList>
    </citation>
    <scope>NUCLEOTIDE SEQUENCE [LARGE SCALE GENOMIC DNA]</scope>
    <source>
        <strain evidence="2 3">SC16a</strain>
    </source>
</reference>
<sequence length="193" mass="21752">MSDLLSRKRDKPLRTYGKRPASSDATGEPRRKKLLVEATDASLNVPKTKASTGQVAEDQAPQVRKQADEKPSTNPSIRSYFKPVSRAKKEESTLHNNATSRAQKRRQPRLLRLRTTSCTLIEKKKVEKSGFERSDDDDDSFVACGEEGDRARSSRASRRRKRPRVQTTLNLSSRGTFAECKTSRQGDGEDEEK</sequence>
<evidence type="ECO:0000313" key="2">
    <source>
        <dbReference type="EMBL" id="PFH63259.1"/>
    </source>
</evidence>
<keyword evidence="3" id="KW-1185">Reference proteome</keyword>
<dbReference type="EMBL" id="LAZP02000005">
    <property type="protein sequence ID" value="PFH63259.1"/>
    <property type="molecule type" value="Genomic_DNA"/>
</dbReference>
<feature type="compositionally biased region" description="Basic residues" evidence="1">
    <location>
        <begin position="153"/>
        <end position="164"/>
    </location>
</feature>
<evidence type="ECO:0000256" key="1">
    <source>
        <dbReference type="SAM" id="MobiDB-lite"/>
    </source>
</evidence>
<organism evidence="2 3">
    <name type="scientific">Ophiocordyceps unilateralis</name>
    <name type="common">Zombie-ant fungus</name>
    <name type="synonym">Torrubia unilateralis</name>
    <dbReference type="NCBI Taxonomy" id="268505"/>
    <lineage>
        <taxon>Eukaryota</taxon>
        <taxon>Fungi</taxon>
        <taxon>Dikarya</taxon>
        <taxon>Ascomycota</taxon>
        <taxon>Pezizomycotina</taxon>
        <taxon>Sordariomycetes</taxon>
        <taxon>Hypocreomycetidae</taxon>
        <taxon>Hypocreales</taxon>
        <taxon>Ophiocordycipitaceae</taxon>
        <taxon>Ophiocordyceps</taxon>
    </lineage>
</organism>
<dbReference type="OrthoDB" id="19981at2759"/>
<dbReference type="AlphaFoldDB" id="A0A2A9PPI0"/>
<evidence type="ECO:0000313" key="3">
    <source>
        <dbReference type="Proteomes" id="UP000037136"/>
    </source>
</evidence>
<feature type="compositionally biased region" description="Basic residues" evidence="1">
    <location>
        <begin position="102"/>
        <end position="112"/>
    </location>
</feature>
<protein>
    <submittedName>
        <fullName evidence="2">Uncharacterized protein</fullName>
    </submittedName>
</protein>
<feature type="compositionally biased region" description="Polar residues" evidence="1">
    <location>
        <begin position="165"/>
        <end position="175"/>
    </location>
</feature>
<dbReference type="Proteomes" id="UP000037136">
    <property type="component" value="Unassembled WGS sequence"/>
</dbReference>
<name>A0A2A9PPI0_OPHUN</name>
<proteinExistence type="predicted"/>
<feature type="region of interest" description="Disordered" evidence="1">
    <location>
        <begin position="1"/>
        <end position="113"/>
    </location>
</feature>